<dbReference type="PANTHER" id="PTHR43471">
    <property type="entry name" value="ABC TRANSPORTER PERMEASE"/>
    <property type="match status" value="1"/>
</dbReference>
<name>A0ABY4HR55_9FLAO</name>
<dbReference type="PANTHER" id="PTHR43471:SF14">
    <property type="entry name" value="ABC-2 TYPE TRANSPORT SYSTEM PERMEASE PROTEIN"/>
    <property type="match status" value="1"/>
</dbReference>
<feature type="transmembrane region" description="Helical" evidence="1">
    <location>
        <begin position="141"/>
        <end position="168"/>
    </location>
</feature>
<evidence type="ECO:0000313" key="3">
    <source>
        <dbReference type="Proteomes" id="UP000830454"/>
    </source>
</evidence>
<dbReference type="Proteomes" id="UP000830454">
    <property type="component" value="Chromosome"/>
</dbReference>
<keyword evidence="1" id="KW-0812">Transmembrane</keyword>
<organism evidence="2 3">
    <name type="scientific">Flavobacterium sediminilitoris</name>
    <dbReference type="NCBI Taxonomy" id="2024526"/>
    <lineage>
        <taxon>Bacteria</taxon>
        <taxon>Pseudomonadati</taxon>
        <taxon>Bacteroidota</taxon>
        <taxon>Flavobacteriia</taxon>
        <taxon>Flavobacteriales</taxon>
        <taxon>Flavobacteriaceae</taxon>
        <taxon>Flavobacterium</taxon>
    </lineage>
</organism>
<protein>
    <submittedName>
        <fullName evidence="2">ABC transporter permease subunit</fullName>
    </submittedName>
</protein>
<evidence type="ECO:0000256" key="1">
    <source>
        <dbReference type="SAM" id="Phobius"/>
    </source>
</evidence>
<keyword evidence="1" id="KW-1133">Transmembrane helix</keyword>
<feature type="transmembrane region" description="Helical" evidence="1">
    <location>
        <begin position="225"/>
        <end position="250"/>
    </location>
</feature>
<gene>
    <name evidence="2" type="ORF">LXD69_06145</name>
</gene>
<accession>A0ABY4HR55</accession>
<keyword evidence="3" id="KW-1185">Reference proteome</keyword>
<reference evidence="2" key="1">
    <citation type="submission" date="2021-12" db="EMBL/GenBank/DDBJ databases">
        <authorList>
            <person name="Cha I.-T."/>
            <person name="Lee K.-E."/>
            <person name="Park S.-J."/>
        </authorList>
    </citation>
    <scope>NUCLEOTIDE SEQUENCE</scope>
    <source>
        <strain evidence="2">YSM-43</strain>
    </source>
</reference>
<dbReference type="RefSeq" id="WP_246918272.1">
    <property type="nucleotide sequence ID" value="NZ_CP090145.1"/>
</dbReference>
<dbReference type="EMBL" id="CP090145">
    <property type="protein sequence ID" value="UOX35090.1"/>
    <property type="molecule type" value="Genomic_DNA"/>
</dbReference>
<dbReference type="Pfam" id="PF12040">
    <property type="entry name" value="DUF3526"/>
    <property type="match status" value="1"/>
</dbReference>
<feature type="transmembrane region" description="Helical" evidence="1">
    <location>
        <begin position="199"/>
        <end position="219"/>
    </location>
</feature>
<keyword evidence="1" id="KW-0472">Membrane</keyword>
<proteinExistence type="predicted"/>
<sequence>MFTYNFKYEIKLLFRNRWVQFLTILLLLLFVFASYNGKQRVNKRMSDIEAAQTTVKTSDTETLATLEALEKGEDLGLSPWVTPQNPMNIGNMNARVVAMPANDMAFMATGQSDIYTHYIKPTVFGDDYALNVSEMSSPIQLLFGSFDLVFVVIYLLPLIIIAFSFNILSEERERGSLRLLASQPISIHKWVLQKLGIRLLWMVLIIILVTVIVFLLNQIGSFSGFLLFVLACSVYMLFWFSLAFMVNIIIGKSAQNAFALLGFWIVLVLLVPSAINQLSDTLYPIPPRSYLVNEVRELKAEATKKQDEILDNFLRDHPEYASQNSEQSHSFWHNYMASQDLVKEQLQPLLSNYEKNLSLRHQWVDNLQWLSPAILVQQTLIDRAGTSKTDYENYWSQATQFSEEWKSYFMPLLYSDQTFTASHFKQLPEFEYKVRKYDGISTRIWGVLVLITLVLGFTFLKYKLSKNRNEIIL</sequence>
<feature type="transmembrane region" description="Helical" evidence="1">
    <location>
        <begin position="444"/>
        <end position="462"/>
    </location>
</feature>
<reference evidence="2" key="2">
    <citation type="submission" date="2022-04" db="EMBL/GenBank/DDBJ databases">
        <title>Complete Genome Sequence of Flavobacterium sediminilitoris YSM-43, Isolated from a Tidal Sediment.</title>
        <authorList>
            <person name="Lee P.A."/>
        </authorList>
    </citation>
    <scope>NUCLEOTIDE SEQUENCE</scope>
    <source>
        <strain evidence="2">YSM-43</strain>
    </source>
</reference>
<evidence type="ECO:0000313" key="2">
    <source>
        <dbReference type="EMBL" id="UOX35090.1"/>
    </source>
</evidence>
<dbReference type="InterPro" id="IPR021913">
    <property type="entry name" value="DUF3526"/>
</dbReference>
<feature type="transmembrane region" description="Helical" evidence="1">
    <location>
        <begin position="257"/>
        <end position="275"/>
    </location>
</feature>